<sequence>MPLVTIQNMVPILDQLNQYAHEVDSRDYGYVSKHNLAFKRHLWHHLNTPKAIIHELDAHLDNKDIRRDRVMVALDGNDYATAEKLSLESNFLPELTQIYERTHQDDKLIDVLKQRVLKGNLKLTKQLKELSEHHHRWASDRDDLSNQISETTDVMTAAKLLSNLKNTAALRDLLHENRDTTMTTYLFQNYTDEVYAAFPEQFKADYHEILLTMAETSGNRKDYDAIGWMLFRYQEFGDVA</sequence>
<organism evidence="1 2">
    <name type="scientific">Secundilactobacillus paracollinoides</name>
    <dbReference type="NCBI Taxonomy" id="240427"/>
    <lineage>
        <taxon>Bacteria</taxon>
        <taxon>Bacillati</taxon>
        <taxon>Bacillota</taxon>
        <taxon>Bacilli</taxon>
        <taxon>Lactobacillales</taxon>
        <taxon>Lactobacillaceae</taxon>
        <taxon>Secundilactobacillus</taxon>
    </lineage>
</organism>
<proteinExistence type="predicted"/>
<accession>A0A1B2IY17</accession>
<gene>
    <name evidence="1" type="ORF">AYR63_07100</name>
</gene>
<dbReference type="RefSeq" id="WP_065937588.1">
    <property type="nucleotide sequence ID" value="NZ_CP014924.1"/>
</dbReference>
<evidence type="ECO:0000313" key="2">
    <source>
        <dbReference type="Proteomes" id="UP000093267"/>
    </source>
</evidence>
<dbReference type="Proteomes" id="UP000093267">
    <property type="component" value="Chromosome"/>
</dbReference>
<dbReference type="STRING" id="240427.AYR62_11105"/>
<evidence type="ECO:0000313" key="1">
    <source>
        <dbReference type="EMBL" id="ANZ66919.1"/>
    </source>
</evidence>
<keyword evidence="2" id="KW-1185">Reference proteome</keyword>
<dbReference type="EMBL" id="CP014924">
    <property type="protein sequence ID" value="ANZ66919.1"/>
    <property type="molecule type" value="Genomic_DNA"/>
</dbReference>
<name>A0A1B2IY17_9LACO</name>
<reference evidence="1 2" key="1">
    <citation type="submission" date="2016-03" db="EMBL/GenBank/DDBJ databases">
        <title>Pediococcus and Lactobacillus from brewery environment - whole genome sequencing and assembly.</title>
        <authorList>
            <person name="Behr J."/>
            <person name="Geissler A.J."/>
            <person name="Vogel R.F."/>
        </authorList>
    </citation>
    <scope>NUCLEOTIDE SEQUENCE [LARGE SCALE GENOMIC DNA]</scope>
    <source>
        <strain evidence="1 2">TMW 1.1995</strain>
    </source>
</reference>
<dbReference type="AlphaFoldDB" id="A0A1B2IY17"/>
<protein>
    <submittedName>
        <fullName evidence="1">Uncharacterized protein</fullName>
    </submittedName>
</protein>